<dbReference type="STRING" id="493475.GARC_4650"/>
<reference evidence="1 2" key="1">
    <citation type="journal article" date="2017" name="Antonie Van Leeuwenhoek">
        <title>Rhizobium rhizosphaerae sp. nov., a novel species isolated from rice rhizosphere.</title>
        <authorList>
            <person name="Zhao J.J."/>
            <person name="Zhang J."/>
            <person name="Zhang R.J."/>
            <person name="Zhang C.W."/>
            <person name="Yin H.Q."/>
            <person name="Zhang X.X."/>
        </authorList>
    </citation>
    <scope>NUCLEOTIDE SEQUENCE [LARGE SCALE GENOMIC DNA]</scope>
    <source>
        <strain evidence="1 2">BSs20135</strain>
    </source>
</reference>
<comment type="caution">
    <text evidence="1">The sequence shown here is derived from an EMBL/GenBank/DDBJ whole genome shotgun (WGS) entry which is preliminary data.</text>
</comment>
<proteinExistence type="predicted"/>
<name>K6YTU4_9ALTE</name>
<organism evidence="1 2">
    <name type="scientific">Paraglaciecola arctica BSs20135</name>
    <dbReference type="NCBI Taxonomy" id="493475"/>
    <lineage>
        <taxon>Bacteria</taxon>
        <taxon>Pseudomonadati</taxon>
        <taxon>Pseudomonadota</taxon>
        <taxon>Gammaproteobacteria</taxon>
        <taxon>Alteromonadales</taxon>
        <taxon>Alteromonadaceae</taxon>
        <taxon>Paraglaciecola</taxon>
    </lineage>
</organism>
<gene>
    <name evidence="1" type="ORF">GARC_4650</name>
</gene>
<dbReference type="RefSeq" id="WP_007624726.1">
    <property type="nucleotide sequence ID" value="NZ_BAEO01000062.1"/>
</dbReference>
<dbReference type="AlphaFoldDB" id="K6YTU4"/>
<keyword evidence="2" id="KW-1185">Reference proteome</keyword>
<protein>
    <submittedName>
        <fullName evidence="1">Uncharacterized protein</fullName>
    </submittedName>
</protein>
<evidence type="ECO:0000313" key="1">
    <source>
        <dbReference type="EMBL" id="GAC21592.1"/>
    </source>
</evidence>
<accession>K6YTU4</accession>
<dbReference type="EMBL" id="BAEO01000062">
    <property type="protein sequence ID" value="GAC21592.1"/>
    <property type="molecule type" value="Genomic_DNA"/>
</dbReference>
<sequence>MTNSAAASAKHFTDKNGQRISVALKSIFPPSNIENANARRAITIVQQRPIQASLRKENLNNGLMALAIGLGSKTVI</sequence>
<dbReference type="Proteomes" id="UP000006327">
    <property type="component" value="Unassembled WGS sequence"/>
</dbReference>
<evidence type="ECO:0000313" key="2">
    <source>
        <dbReference type="Proteomes" id="UP000006327"/>
    </source>
</evidence>